<dbReference type="PANTHER" id="PTHR43133:SF46">
    <property type="entry name" value="RNA POLYMERASE SIGMA-70 FACTOR ECF SUBFAMILY"/>
    <property type="match status" value="1"/>
</dbReference>
<dbReference type="InterPro" id="IPR014284">
    <property type="entry name" value="RNA_pol_sigma-70_dom"/>
</dbReference>
<comment type="similarity">
    <text evidence="1">Belongs to the sigma-70 factor family. ECF subfamily.</text>
</comment>
<dbReference type="InterPro" id="IPR014327">
    <property type="entry name" value="RNA_pol_sigma70_bacteroid"/>
</dbReference>
<dbReference type="PANTHER" id="PTHR43133">
    <property type="entry name" value="RNA POLYMERASE ECF-TYPE SIGMA FACTO"/>
    <property type="match status" value="1"/>
</dbReference>
<evidence type="ECO:0000313" key="8">
    <source>
        <dbReference type="EMBL" id="VTR39604.1"/>
    </source>
</evidence>
<evidence type="ECO:0000256" key="2">
    <source>
        <dbReference type="ARBA" id="ARBA00023015"/>
    </source>
</evidence>
<evidence type="ECO:0000259" key="5">
    <source>
        <dbReference type="Pfam" id="PF04542"/>
    </source>
</evidence>
<name>A0A4U9V998_9SPHI</name>
<dbReference type="GO" id="GO:0006352">
    <property type="term" value="P:DNA-templated transcription initiation"/>
    <property type="evidence" value="ECO:0007669"/>
    <property type="project" value="InterPro"/>
</dbReference>
<sequence length="173" mass="20921">MGPEEKLFRQYYKSLCHFAWKFVGESSVAEDLVQDAFITFFKEERRMDESENFMRNYLFTAVRFSCLKYIRHEKVKEKYWSHIDFREEDEHSIELSMIHTEVLNEVYRIIAQMPQACQQIFKMGYLEGLSNLEITERLQVSINTVKTQKQRGMKMLLERLHPEFLPFIIFLLK</sequence>
<protein>
    <submittedName>
        <fullName evidence="8">RNA polymerase sigma factor sigX</fullName>
    </submittedName>
    <submittedName>
        <fullName evidence="7">RNA polymerase sigma-70 factor</fullName>
    </submittedName>
</protein>
<dbReference type="EMBL" id="LR590484">
    <property type="protein sequence ID" value="VTR39604.1"/>
    <property type="molecule type" value="Genomic_DNA"/>
</dbReference>
<evidence type="ECO:0000313" key="7">
    <source>
        <dbReference type="EMBL" id="MEZ0452542.1"/>
    </source>
</evidence>
<reference evidence="7 10" key="2">
    <citation type="submission" date="2024-06" db="EMBL/GenBank/DDBJ databases">
        <title>Soil Sphingobacterium thalpophilum.</title>
        <authorList>
            <person name="Yang J."/>
            <person name="Li J."/>
        </authorList>
    </citation>
    <scope>NUCLEOTIDE SEQUENCE [LARGE SCALE GENOMIC DNA]</scope>
    <source>
        <strain evidence="7 10">22g91tb</strain>
    </source>
</reference>
<dbReference type="Proteomes" id="UP001566204">
    <property type="component" value="Unassembled WGS sequence"/>
</dbReference>
<evidence type="ECO:0000313" key="9">
    <source>
        <dbReference type="Proteomes" id="UP000308196"/>
    </source>
</evidence>
<evidence type="ECO:0000259" key="6">
    <source>
        <dbReference type="Pfam" id="PF08281"/>
    </source>
</evidence>
<dbReference type="NCBIfam" id="TIGR02985">
    <property type="entry name" value="Sig70_bacteroi1"/>
    <property type="match status" value="1"/>
</dbReference>
<organism evidence="8 9">
    <name type="scientific">Sphingobacterium thalpophilum</name>
    <dbReference type="NCBI Taxonomy" id="259"/>
    <lineage>
        <taxon>Bacteria</taxon>
        <taxon>Pseudomonadati</taxon>
        <taxon>Bacteroidota</taxon>
        <taxon>Sphingobacteriia</taxon>
        <taxon>Sphingobacteriales</taxon>
        <taxon>Sphingobacteriaceae</taxon>
        <taxon>Sphingobacterium</taxon>
    </lineage>
</organism>
<dbReference type="NCBIfam" id="TIGR02937">
    <property type="entry name" value="sigma70-ECF"/>
    <property type="match status" value="1"/>
</dbReference>
<accession>A0A4U9V998</accession>
<dbReference type="EMBL" id="JBEOQB010000003">
    <property type="protein sequence ID" value="MEZ0452542.1"/>
    <property type="molecule type" value="Genomic_DNA"/>
</dbReference>
<dbReference type="Proteomes" id="UP000308196">
    <property type="component" value="Chromosome"/>
</dbReference>
<dbReference type="STRING" id="1123265.GCA_000686625_01075"/>
<gene>
    <name evidence="8" type="primary">sigX_1</name>
    <name evidence="7" type="ORF">ABTW24_13145</name>
    <name evidence="8" type="ORF">NCTC11429_02211</name>
</gene>
<dbReference type="InterPro" id="IPR013324">
    <property type="entry name" value="RNA_pol_sigma_r3/r4-like"/>
</dbReference>
<dbReference type="GO" id="GO:0003677">
    <property type="term" value="F:DNA binding"/>
    <property type="evidence" value="ECO:0007669"/>
    <property type="project" value="InterPro"/>
</dbReference>
<feature type="domain" description="RNA polymerase sigma factor 70 region 4 type 2" evidence="6">
    <location>
        <begin position="104"/>
        <end position="156"/>
    </location>
</feature>
<feature type="domain" description="RNA polymerase sigma-70 region 2" evidence="5">
    <location>
        <begin position="7"/>
        <end position="74"/>
    </location>
</feature>
<dbReference type="InterPro" id="IPR013325">
    <property type="entry name" value="RNA_pol_sigma_r2"/>
</dbReference>
<keyword evidence="2" id="KW-0805">Transcription regulation</keyword>
<dbReference type="RefSeq" id="WP_037534357.1">
    <property type="nucleotide sequence ID" value="NZ_CP141191.1"/>
</dbReference>
<reference evidence="8 9" key="1">
    <citation type="submission" date="2019-05" db="EMBL/GenBank/DDBJ databases">
        <authorList>
            <consortium name="Pathogen Informatics"/>
        </authorList>
    </citation>
    <scope>NUCLEOTIDE SEQUENCE [LARGE SCALE GENOMIC DNA]</scope>
    <source>
        <strain evidence="8 9">NCTC11429</strain>
    </source>
</reference>
<dbReference type="InterPro" id="IPR013249">
    <property type="entry name" value="RNA_pol_sigma70_r4_t2"/>
</dbReference>
<keyword evidence="4" id="KW-0804">Transcription</keyword>
<evidence type="ECO:0000256" key="1">
    <source>
        <dbReference type="ARBA" id="ARBA00010641"/>
    </source>
</evidence>
<dbReference type="AlphaFoldDB" id="A0A4U9V998"/>
<dbReference type="Pfam" id="PF04542">
    <property type="entry name" value="Sigma70_r2"/>
    <property type="match status" value="1"/>
</dbReference>
<dbReference type="GeneID" id="78462934"/>
<dbReference type="Pfam" id="PF08281">
    <property type="entry name" value="Sigma70_r4_2"/>
    <property type="match status" value="1"/>
</dbReference>
<dbReference type="Gene3D" id="1.10.1740.10">
    <property type="match status" value="1"/>
</dbReference>
<dbReference type="Gene3D" id="1.10.10.10">
    <property type="entry name" value="Winged helix-like DNA-binding domain superfamily/Winged helix DNA-binding domain"/>
    <property type="match status" value="1"/>
</dbReference>
<dbReference type="GO" id="GO:0016987">
    <property type="term" value="F:sigma factor activity"/>
    <property type="evidence" value="ECO:0007669"/>
    <property type="project" value="UniProtKB-KW"/>
</dbReference>
<dbReference type="KEGG" id="stha:NCTC11429_02211"/>
<evidence type="ECO:0000256" key="4">
    <source>
        <dbReference type="ARBA" id="ARBA00023163"/>
    </source>
</evidence>
<dbReference type="InterPro" id="IPR007627">
    <property type="entry name" value="RNA_pol_sigma70_r2"/>
</dbReference>
<dbReference type="InterPro" id="IPR039425">
    <property type="entry name" value="RNA_pol_sigma-70-like"/>
</dbReference>
<evidence type="ECO:0000256" key="3">
    <source>
        <dbReference type="ARBA" id="ARBA00023082"/>
    </source>
</evidence>
<evidence type="ECO:0000313" key="10">
    <source>
        <dbReference type="Proteomes" id="UP001566204"/>
    </source>
</evidence>
<proteinExistence type="inferred from homology"/>
<dbReference type="SUPFAM" id="SSF88946">
    <property type="entry name" value="Sigma2 domain of RNA polymerase sigma factors"/>
    <property type="match status" value="1"/>
</dbReference>
<keyword evidence="10" id="KW-1185">Reference proteome</keyword>
<dbReference type="InterPro" id="IPR036388">
    <property type="entry name" value="WH-like_DNA-bd_sf"/>
</dbReference>
<dbReference type="SUPFAM" id="SSF88659">
    <property type="entry name" value="Sigma3 and sigma4 domains of RNA polymerase sigma factors"/>
    <property type="match status" value="1"/>
</dbReference>
<keyword evidence="3" id="KW-0731">Sigma factor</keyword>